<accession>A0A4P9Y3Q5</accession>
<dbReference type="GO" id="GO:0004222">
    <property type="term" value="F:metalloendopeptidase activity"/>
    <property type="evidence" value="ECO:0007669"/>
    <property type="project" value="InterPro"/>
</dbReference>
<reference evidence="13" key="1">
    <citation type="journal article" date="2018" name="Nat. Microbiol.">
        <title>Leveraging single-cell genomics to expand the fungal tree of life.</title>
        <authorList>
            <person name="Ahrendt S.R."/>
            <person name="Quandt C.A."/>
            <person name="Ciobanu D."/>
            <person name="Clum A."/>
            <person name="Salamov A."/>
            <person name="Andreopoulos B."/>
            <person name="Cheng J.F."/>
            <person name="Woyke T."/>
            <person name="Pelin A."/>
            <person name="Henrissat B."/>
            <person name="Reynolds N.K."/>
            <person name="Benny G.L."/>
            <person name="Smith M.E."/>
            <person name="James T.Y."/>
            <person name="Grigoriev I.V."/>
        </authorList>
    </citation>
    <scope>NUCLEOTIDE SEQUENCE [LARGE SCALE GENOMIC DNA]</scope>
</reference>
<evidence type="ECO:0000256" key="9">
    <source>
        <dbReference type="ARBA" id="ARBA00023049"/>
    </source>
</evidence>
<evidence type="ECO:0000256" key="5">
    <source>
        <dbReference type="ARBA" id="ARBA00022670"/>
    </source>
</evidence>
<keyword evidence="13" id="KW-1185">Reference proteome</keyword>
<evidence type="ECO:0000256" key="1">
    <source>
        <dbReference type="ARBA" id="ARBA00001947"/>
    </source>
</evidence>
<dbReference type="EC" id="3.4.24.-" evidence="11"/>
<comment type="cofactor">
    <cofactor evidence="1 11">
        <name>Zn(2+)</name>
        <dbReference type="ChEBI" id="CHEBI:29105"/>
    </cofactor>
</comment>
<organism evidence="12 13">
    <name type="scientific">Piptocephalis cylindrospora</name>
    <dbReference type="NCBI Taxonomy" id="1907219"/>
    <lineage>
        <taxon>Eukaryota</taxon>
        <taxon>Fungi</taxon>
        <taxon>Fungi incertae sedis</taxon>
        <taxon>Zoopagomycota</taxon>
        <taxon>Zoopagomycotina</taxon>
        <taxon>Zoopagomycetes</taxon>
        <taxon>Zoopagales</taxon>
        <taxon>Piptocephalidaceae</taxon>
        <taxon>Piptocephalis</taxon>
    </lineage>
</organism>
<evidence type="ECO:0000256" key="6">
    <source>
        <dbReference type="ARBA" id="ARBA00022723"/>
    </source>
</evidence>
<proteinExistence type="inferred from homology"/>
<evidence type="ECO:0000313" key="13">
    <source>
        <dbReference type="Proteomes" id="UP000267251"/>
    </source>
</evidence>
<protein>
    <recommendedName>
        <fullName evidence="11">Extracellular metalloproteinase</fullName>
        <ecNumber evidence="11">3.4.24.-</ecNumber>
    </recommendedName>
    <alternativeName>
        <fullName evidence="11">Fungalysin</fullName>
    </alternativeName>
</protein>
<comment type="subcellular location">
    <subcellularLocation>
        <location evidence="2 11">Secreted</location>
    </subcellularLocation>
</comment>
<name>A0A4P9Y3Q5_9FUNG</name>
<dbReference type="SUPFAM" id="SSF55486">
    <property type="entry name" value="Metalloproteases ('zincins'), catalytic domain"/>
    <property type="match status" value="1"/>
</dbReference>
<keyword evidence="4 11" id="KW-0964">Secreted</keyword>
<evidence type="ECO:0000256" key="4">
    <source>
        <dbReference type="ARBA" id="ARBA00022525"/>
    </source>
</evidence>
<keyword evidence="10 11" id="KW-0865">Zymogen</keyword>
<dbReference type="EMBL" id="KZ988331">
    <property type="protein sequence ID" value="RKP12440.1"/>
    <property type="molecule type" value="Genomic_DNA"/>
</dbReference>
<dbReference type="Pfam" id="PF02128">
    <property type="entry name" value="Peptidase_M36"/>
    <property type="match status" value="1"/>
</dbReference>
<evidence type="ECO:0000256" key="3">
    <source>
        <dbReference type="ARBA" id="ARBA00006006"/>
    </source>
</evidence>
<dbReference type="AlphaFoldDB" id="A0A4P9Y3Q5"/>
<evidence type="ECO:0000256" key="8">
    <source>
        <dbReference type="ARBA" id="ARBA00022833"/>
    </source>
</evidence>
<keyword evidence="7 11" id="KW-0378">Hydrolase</keyword>
<dbReference type="InterPro" id="IPR027268">
    <property type="entry name" value="Peptidase_M4/M1_CTD_sf"/>
</dbReference>
<dbReference type="Proteomes" id="UP000267251">
    <property type="component" value="Unassembled WGS sequence"/>
</dbReference>
<sequence>PSHGNTLALQLVLDGMKLQPCRPSFSDARDAILLADRQLTDGDNECEIWKGFAKRGLGVGARVVGGTPWGGGRRKESFTIPERCGGDDY</sequence>
<comment type="similarity">
    <text evidence="3 11">Belongs to the peptidase M36 family.</text>
</comment>
<keyword evidence="5 11" id="KW-0645">Protease</keyword>
<dbReference type="Gene3D" id="1.10.390.10">
    <property type="entry name" value="Neutral Protease Domain 2"/>
    <property type="match status" value="1"/>
</dbReference>
<dbReference type="InterPro" id="IPR001842">
    <property type="entry name" value="Peptidase_M36"/>
</dbReference>
<dbReference type="PANTHER" id="PTHR33478:SF1">
    <property type="entry name" value="EXTRACELLULAR METALLOPROTEINASE MEP"/>
    <property type="match status" value="1"/>
</dbReference>
<evidence type="ECO:0000313" key="12">
    <source>
        <dbReference type="EMBL" id="RKP12440.1"/>
    </source>
</evidence>
<keyword evidence="8 11" id="KW-0862">Zinc</keyword>
<gene>
    <name evidence="12" type="ORF">BJ684DRAFT_11474</name>
</gene>
<dbReference type="InterPro" id="IPR050371">
    <property type="entry name" value="Fungal_virulence_M36"/>
</dbReference>
<dbReference type="GO" id="GO:0006508">
    <property type="term" value="P:proteolysis"/>
    <property type="evidence" value="ECO:0007669"/>
    <property type="project" value="UniProtKB-KW"/>
</dbReference>
<dbReference type="OrthoDB" id="3227768at2759"/>
<dbReference type="PANTHER" id="PTHR33478">
    <property type="entry name" value="EXTRACELLULAR METALLOPROTEINASE MEP"/>
    <property type="match status" value="1"/>
</dbReference>
<feature type="non-terminal residue" evidence="12">
    <location>
        <position position="1"/>
    </location>
</feature>
<keyword evidence="9 11" id="KW-0482">Metalloprotease</keyword>
<keyword evidence="6 11" id="KW-0479">Metal-binding</keyword>
<evidence type="ECO:0000256" key="7">
    <source>
        <dbReference type="ARBA" id="ARBA00022801"/>
    </source>
</evidence>
<dbReference type="GO" id="GO:0008270">
    <property type="term" value="F:zinc ion binding"/>
    <property type="evidence" value="ECO:0007669"/>
    <property type="project" value="InterPro"/>
</dbReference>
<evidence type="ECO:0000256" key="11">
    <source>
        <dbReference type="RuleBase" id="RU364017"/>
    </source>
</evidence>
<evidence type="ECO:0000256" key="2">
    <source>
        <dbReference type="ARBA" id="ARBA00004613"/>
    </source>
</evidence>
<evidence type="ECO:0000256" key="10">
    <source>
        <dbReference type="ARBA" id="ARBA00023145"/>
    </source>
</evidence>
<dbReference type="GO" id="GO:0005615">
    <property type="term" value="C:extracellular space"/>
    <property type="evidence" value="ECO:0007669"/>
    <property type="project" value="InterPro"/>
</dbReference>